<evidence type="ECO:0000313" key="3">
    <source>
        <dbReference type="Proteomes" id="UP000808146"/>
    </source>
</evidence>
<dbReference type="InterPro" id="IPR005302">
    <property type="entry name" value="MoCF_Sase_C"/>
</dbReference>
<dbReference type="GO" id="GO:0030170">
    <property type="term" value="F:pyridoxal phosphate binding"/>
    <property type="evidence" value="ECO:0007669"/>
    <property type="project" value="InterPro"/>
</dbReference>
<dbReference type="PANTHER" id="PTHR30212:SF2">
    <property type="entry name" value="PROTEIN YIIM"/>
    <property type="match status" value="1"/>
</dbReference>
<dbReference type="AlphaFoldDB" id="A0A9D7QLR3"/>
<accession>A0A9D7QLR3</accession>
<dbReference type="InterPro" id="IPR011037">
    <property type="entry name" value="Pyrv_Knase-like_insert_dom_sf"/>
</dbReference>
<evidence type="ECO:0000313" key="2">
    <source>
        <dbReference type="EMBL" id="MBK8891647.1"/>
    </source>
</evidence>
<dbReference type="GO" id="GO:0003824">
    <property type="term" value="F:catalytic activity"/>
    <property type="evidence" value="ECO:0007669"/>
    <property type="project" value="InterPro"/>
</dbReference>
<dbReference type="PANTHER" id="PTHR30212">
    <property type="entry name" value="PROTEIN YIIM"/>
    <property type="match status" value="1"/>
</dbReference>
<organism evidence="2 3">
    <name type="scientific">Candidatus Dechloromonas phosphorivorans</name>
    <dbReference type="NCBI Taxonomy" id="2899244"/>
    <lineage>
        <taxon>Bacteria</taxon>
        <taxon>Pseudomonadati</taxon>
        <taxon>Pseudomonadota</taxon>
        <taxon>Betaproteobacteria</taxon>
        <taxon>Rhodocyclales</taxon>
        <taxon>Azonexaceae</taxon>
        <taxon>Dechloromonas</taxon>
    </lineage>
</organism>
<protein>
    <submittedName>
        <fullName evidence="2">MOSC domain-containing protein</fullName>
    </submittedName>
</protein>
<dbReference type="Pfam" id="PF03473">
    <property type="entry name" value="MOSC"/>
    <property type="match status" value="1"/>
</dbReference>
<dbReference type="GO" id="GO:0030151">
    <property type="term" value="F:molybdenum ion binding"/>
    <property type="evidence" value="ECO:0007669"/>
    <property type="project" value="InterPro"/>
</dbReference>
<reference evidence="2" key="1">
    <citation type="submission" date="2020-10" db="EMBL/GenBank/DDBJ databases">
        <title>Connecting structure to function with the recovery of over 1000 high-quality activated sludge metagenome-assembled genomes encoding full-length rRNA genes using long-read sequencing.</title>
        <authorList>
            <person name="Singleton C.M."/>
            <person name="Petriglieri F."/>
            <person name="Kristensen J.M."/>
            <person name="Kirkegaard R.H."/>
            <person name="Michaelsen T.Y."/>
            <person name="Andersen M.H."/>
            <person name="Karst S.M."/>
            <person name="Dueholm M.S."/>
            <person name="Nielsen P.H."/>
            <person name="Albertsen M."/>
        </authorList>
    </citation>
    <scope>NUCLEOTIDE SEQUENCE</scope>
    <source>
        <strain evidence="2">OdNE_18-Q3-R46-58_BAT3C.305</strain>
    </source>
</reference>
<name>A0A9D7QLR3_9RHOO</name>
<dbReference type="InterPro" id="IPR052353">
    <property type="entry name" value="Benzoxazolinone_Detox_Enz"/>
</dbReference>
<feature type="domain" description="MOSC" evidence="1">
    <location>
        <begin position="26"/>
        <end position="163"/>
    </location>
</feature>
<dbReference type="PROSITE" id="PS51340">
    <property type="entry name" value="MOSC"/>
    <property type="match status" value="1"/>
</dbReference>
<dbReference type="EMBL" id="JADKBR010000018">
    <property type="protein sequence ID" value="MBK8891647.1"/>
    <property type="molecule type" value="Genomic_DNA"/>
</dbReference>
<comment type="caution">
    <text evidence="2">The sequence shown here is derived from an EMBL/GenBank/DDBJ whole genome shotgun (WGS) entry which is preliminary data.</text>
</comment>
<dbReference type="Gene3D" id="2.40.33.20">
    <property type="entry name" value="PK beta-barrel domain-like"/>
    <property type="match status" value="1"/>
</dbReference>
<proteinExistence type="predicted"/>
<evidence type="ECO:0000259" key="1">
    <source>
        <dbReference type="PROSITE" id="PS51340"/>
    </source>
</evidence>
<dbReference type="SUPFAM" id="SSF50800">
    <property type="entry name" value="PK beta-barrel domain-like"/>
    <property type="match status" value="1"/>
</dbReference>
<dbReference type="Proteomes" id="UP000808146">
    <property type="component" value="Unassembled WGS sequence"/>
</dbReference>
<gene>
    <name evidence="2" type="ORF">IPN75_15345</name>
</gene>
<sequence>MSNVFLFIGTIAPLPESGRLTGMFKHPVSVPLHLGSEGFAGDAQADRRVHGGPEKAVHLYPAVHYGRLAQAFPEATSWLKPGSLGENISSPTLDESRVRIGDVFRLGEARLQLCQPRSPCWKIDARFGVDGMAAYIAEHHLAGWYFRVLLPGVVAPGDTLDIVEPGDDRLSLAQALQLWHSHRPPPLALRQLAATPGIATGWQRKIVERSDWLERHATRPSPLPAFHVKPERD</sequence>